<dbReference type="OMA" id="KEMHDAM"/>
<dbReference type="OrthoDB" id="277832at2759"/>
<sequence length="291" mass="32619">MLLRRSRLLSGRSERGLYFPINHRIVDQRNAPQAGTEEADIQSRYRRQLRTSFITGETRQTEAPAWSQRVRPTHFLSLPLPARCTLRVRVKEMHDAMIFSDQHVRPLLIPTAKLHVTLGVMSVDNGAGAAAESQEGSKRVAVTNGRSPADLLASIQDCVDQATRDICKEPLQLRFRGLGVFGHGRVLFSRCISEAHFSTLDNLVRRIRRDVGLGLGVDMKGNPHDSYVPHVTVAKIRPSQRTEFGRQVPMSIWINHQHHDFGDATFNKIDLCAMSGQGKDGYYSVVSSTDI</sequence>
<dbReference type="SUPFAM" id="SSF55144">
    <property type="entry name" value="LigT-like"/>
    <property type="match status" value="1"/>
</dbReference>
<reference evidence="2 3" key="1">
    <citation type="journal article" date="2015" name="PLoS Pathog.">
        <title>Leptomonas seymouri: Adaptations to the Dixenous Life Cycle Analyzed by Genome Sequencing, Transcriptome Profiling and Co-infection with Leishmania donovani.</title>
        <authorList>
            <person name="Kraeva N."/>
            <person name="Butenko A."/>
            <person name="Hlavacova J."/>
            <person name="Kostygov A."/>
            <person name="Myskova J."/>
            <person name="Grybchuk D."/>
            <person name="Lestinova T."/>
            <person name="Votypka J."/>
            <person name="Volf P."/>
            <person name="Opperdoes F."/>
            <person name="Flegontov P."/>
            <person name="Lukes J."/>
            <person name="Yurchenko V."/>
        </authorList>
    </citation>
    <scope>NUCLEOTIDE SEQUENCE [LARGE SCALE GENOMIC DNA]</scope>
    <source>
        <strain evidence="2 3">ATCC 30220</strain>
    </source>
</reference>
<protein>
    <recommendedName>
        <fullName evidence="1">A-kinase anchor protein 7-like phosphoesterase domain-containing protein</fullName>
    </recommendedName>
</protein>
<evidence type="ECO:0000313" key="3">
    <source>
        <dbReference type="Proteomes" id="UP000038009"/>
    </source>
</evidence>
<dbReference type="GO" id="GO:0034237">
    <property type="term" value="F:protein kinase A regulatory subunit binding"/>
    <property type="evidence" value="ECO:0007669"/>
    <property type="project" value="TreeGrafter"/>
</dbReference>
<dbReference type="InterPro" id="IPR052641">
    <property type="entry name" value="AKAP7_isoform_gamma"/>
</dbReference>
<evidence type="ECO:0000259" key="1">
    <source>
        <dbReference type="Pfam" id="PF10469"/>
    </source>
</evidence>
<dbReference type="EMBL" id="LJSK01000035">
    <property type="protein sequence ID" value="KPI88967.1"/>
    <property type="molecule type" value="Genomic_DNA"/>
</dbReference>
<dbReference type="InterPro" id="IPR009097">
    <property type="entry name" value="Cyclic_Pdiesterase"/>
</dbReference>
<dbReference type="Pfam" id="PF10469">
    <property type="entry name" value="AKAP7_NLS"/>
    <property type="match status" value="1"/>
</dbReference>
<dbReference type="GO" id="GO:0005829">
    <property type="term" value="C:cytosol"/>
    <property type="evidence" value="ECO:0007669"/>
    <property type="project" value="TreeGrafter"/>
</dbReference>
<gene>
    <name evidence="2" type="ORF">ABL78_1933</name>
</gene>
<dbReference type="GO" id="GO:0010738">
    <property type="term" value="P:regulation of protein kinase A signaling"/>
    <property type="evidence" value="ECO:0007669"/>
    <property type="project" value="TreeGrafter"/>
</dbReference>
<organism evidence="2 3">
    <name type="scientific">Leptomonas seymouri</name>
    <dbReference type="NCBI Taxonomy" id="5684"/>
    <lineage>
        <taxon>Eukaryota</taxon>
        <taxon>Discoba</taxon>
        <taxon>Euglenozoa</taxon>
        <taxon>Kinetoplastea</taxon>
        <taxon>Metakinetoplastina</taxon>
        <taxon>Trypanosomatida</taxon>
        <taxon>Trypanosomatidae</taxon>
        <taxon>Leishmaniinae</taxon>
        <taxon>Leptomonas</taxon>
    </lineage>
</organism>
<dbReference type="Proteomes" id="UP000038009">
    <property type="component" value="Unassembled WGS sequence"/>
</dbReference>
<keyword evidence="3" id="KW-1185">Reference proteome</keyword>
<feature type="domain" description="A-kinase anchor protein 7-like phosphoesterase" evidence="1">
    <location>
        <begin position="72"/>
        <end position="290"/>
    </location>
</feature>
<dbReference type="PANTHER" id="PTHR15934">
    <property type="entry name" value="RNA 2',3'-CYCLIC PHOSPHODIESTERASE"/>
    <property type="match status" value="1"/>
</dbReference>
<dbReference type="FunFam" id="3.90.1140.10:FF:000011">
    <property type="entry name" value="AKAP7 2'5' RNA ligase-like domain containing protein"/>
    <property type="match status" value="1"/>
</dbReference>
<dbReference type="VEuPathDB" id="TriTrypDB:Lsey_0035_0260"/>
<proteinExistence type="predicted"/>
<comment type="caution">
    <text evidence="2">The sequence shown here is derived from an EMBL/GenBank/DDBJ whole genome shotgun (WGS) entry which is preliminary data.</text>
</comment>
<evidence type="ECO:0000313" key="2">
    <source>
        <dbReference type="EMBL" id="KPI88967.1"/>
    </source>
</evidence>
<name>A0A0N0P807_LEPSE</name>
<dbReference type="AlphaFoldDB" id="A0A0N0P807"/>
<accession>A0A0N0P807</accession>
<dbReference type="InterPro" id="IPR019510">
    <property type="entry name" value="AKAP7-like_phosphoesterase"/>
</dbReference>
<dbReference type="Gene3D" id="3.90.1140.10">
    <property type="entry name" value="Cyclic phosphodiesterase"/>
    <property type="match status" value="1"/>
</dbReference>
<dbReference type="PANTHER" id="PTHR15934:SF2">
    <property type="entry name" value="A-KINASE ANCHOR PROTEIN 7-LIKE PHOSPHOESTERASE DOMAIN-CONTAINING PROTEIN"/>
    <property type="match status" value="1"/>
</dbReference>